<accession>A0A2G9TVV6</accession>
<dbReference type="InterPro" id="IPR036465">
    <property type="entry name" value="vWFA_dom_sf"/>
</dbReference>
<dbReference type="EMBL" id="KZ352547">
    <property type="protein sequence ID" value="PIO62114.1"/>
    <property type="molecule type" value="Genomic_DNA"/>
</dbReference>
<dbReference type="Proteomes" id="UP000230423">
    <property type="component" value="Unassembled WGS sequence"/>
</dbReference>
<reference evidence="2 3" key="1">
    <citation type="submission" date="2015-09" db="EMBL/GenBank/DDBJ databases">
        <title>Draft genome of the parasitic nematode Teladorsagia circumcincta isolate WARC Sus (inbred).</title>
        <authorList>
            <person name="Mitreva M."/>
        </authorList>
    </citation>
    <scope>NUCLEOTIDE SEQUENCE [LARGE SCALE GENOMIC DNA]</scope>
    <source>
        <strain evidence="2 3">S</strain>
    </source>
</reference>
<dbReference type="AlphaFoldDB" id="A0A2G9TVV6"/>
<protein>
    <submittedName>
        <fullName evidence="2">von Willebrand factor type A domain protein</fullName>
    </submittedName>
</protein>
<sequence length="308" mass="33269">MTKYPCLHVHVIPKTLTQSSVPDRRSVRVVVLSDTVTDDCLDVKHPIDAFTIASKNRVAEGYRKVAKWICVDESKGGSHGGPSGDVTSRSSNSDARQSSSSSKSSTTQSSSSSTPPTTSSTSSSTSRSTPSENKQAQMPYVPGAGTDVALLFVIDFTKSSEKLFNAVIDYVVRISDYVPKARIGIVMISCPSKTLLEIGIYSGPEIRSNVIAPTEPLKEKGTAQALEIGKKLLESVNRKHKFVFLMSDGGKSTCLKEKPKEDEIKIAEIIRNLGIKILYSIVGDNPDKDTIDKITGDSKLCINLGDLI</sequence>
<organism evidence="2 3">
    <name type="scientific">Teladorsagia circumcincta</name>
    <name type="common">Brown stomach worm</name>
    <name type="synonym">Ostertagia circumcincta</name>
    <dbReference type="NCBI Taxonomy" id="45464"/>
    <lineage>
        <taxon>Eukaryota</taxon>
        <taxon>Metazoa</taxon>
        <taxon>Ecdysozoa</taxon>
        <taxon>Nematoda</taxon>
        <taxon>Chromadorea</taxon>
        <taxon>Rhabditida</taxon>
        <taxon>Rhabditina</taxon>
        <taxon>Rhabditomorpha</taxon>
        <taxon>Strongyloidea</taxon>
        <taxon>Trichostrongylidae</taxon>
        <taxon>Teladorsagia</taxon>
    </lineage>
</organism>
<feature type="region of interest" description="Disordered" evidence="1">
    <location>
        <begin position="73"/>
        <end position="140"/>
    </location>
</feature>
<feature type="non-terminal residue" evidence="2">
    <location>
        <position position="308"/>
    </location>
</feature>
<proteinExistence type="predicted"/>
<keyword evidence="3" id="KW-1185">Reference proteome</keyword>
<gene>
    <name evidence="2" type="ORF">TELCIR_16343</name>
</gene>
<feature type="compositionally biased region" description="Low complexity" evidence="1">
    <location>
        <begin position="87"/>
        <end position="131"/>
    </location>
</feature>
<evidence type="ECO:0000313" key="2">
    <source>
        <dbReference type="EMBL" id="PIO62114.1"/>
    </source>
</evidence>
<evidence type="ECO:0000256" key="1">
    <source>
        <dbReference type="SAM" id="MobiDB-lite"/>
    </source>
</evidence>
<dbReference type="SUPFAM" id="SSF53300">
    <property type="entry name" value="vWA-like"/>
    <property type="match status" value="1"/>
</dbReference>
<dbReference type="CDD" id="cd00198">
    <property type="entry name" value="vWFA"/>
    <property type="match status" value="1"/>
</dbReference>
<dbReference type="Gene3D" id="3.40.50.410">
    <property type="entry name" value="von Willebrand factor, type A domain"/>
    <property type="match status" value="1"/>
</dbReference>
<evidence type="ECO:0000313" key="3">
    <source>
        <dbReference type="Proteomes" id="UP000230423"/>
    </source>
</evidence>
<name>A0A2G9TVV6_TELCI</name>